<dbReference type="InterPro" id="IPR036188">
    <property type="entry name" value="FAD/NAD-bd_sf"/>
</dbReference>
<evidence type="ECO:0000313" key="3">
    <source>
        <dbReference type="Proteomes" id="UP000246740"/>
    </source>
</evidence>
<keyword evidence="3" id="KW-1185">Reference proteome</keyword>
<feature type="domain" description="Amine oxidase" evidence="1">
    <location>
        <begin position="16"/>
        <end position="278"/>
    </location>
</feature>
<protein>
    <submittedName>
        <fullName evidence="2">Putative UDP-galactopyranose mutase</fullName>
    </submittedName>
</protein>
<dbReference type="OrthoDB" id="38045at2759"/>
<organism evidence="2 3">
    <name type="scientific">Testicularia cyperi</name>
    <dbReference type="NCBI Taxonomy" id="1882483"/>
    <lineage>
        <taxon>Eukaryota</taxon>
        <taxon>Fungi</taxon>
        <taxon>Dikarya</taxon>
        <taxon>Basidiomycota</taxon>
        <taxon>Ustilaginomycotina</taxon>
        <taxon>Ustilaginomycetes</taxon>
        <taxon>Ustilaginales</taxon>
        <taxon>Anthracoideaceae</taxon>
        <taxon>Testicularia</taxon>
    </lineage>
</organism>
<evidence type="ECO:0000259" key="1">
    <source>
        <dbReference type="Pfam" id="PF01593"/>
    </source>
</evidence>
<dbReference type="InParanoid" id="A0A317Y2N5"/>
<dbReference type="FunFam" id="3.50.50.60:FF:000220">
    <property type="entry name" value="UDP-galactopyranose mutase"/>
    <property type="match status" value="1"/>
</dbReference>
<dbReference type="InterPro" id="IPR002937">
    <property type="entry name" value="Amino_oxidase"/>
</dbReference>
<dbReference type="PANTHER" id="PTHR43734:SF4">
    <property type="entry name" value="AMINE OXIDASE DOMAIN-CONTAINING PROTEIN"/>
    <property type="match status" value="1"/>
</dbReference>
<reference evidence="2 3" key="1">
    <citation type="journal article" date="2018" name="Mol. Biol. Evol.">
        <title>Broad Genomic Sampling Reveals a Smut Pathogenic Ancestry of the Fungal Clade Ustilaginomycotina.</title>
        <authorList>
            <person name="Kijpornyongpan T."/>
            <person name="Mondo S.J."/>
            <person name="Barry K."/>
            <person name="Sandor L."/>
            <person name="Lee J."/>
            <person name="Lipzen A."/>
            <person name="Pangilinan J."/>
            <person name="LaButti K."/>
            <person name="Hainaut M."/>
            <person name="Henrissat B."/>
            <person name="Grigoriev I.V."/>
            <person name="Spatafora J.W."/>
            <person name="Aime M.C."/>
        </authorList>
    </citation>
    <scope>NUCLEOTIDE SEQUENCE [LARGE SCALE GENOMIC DNA]</scope>
    <source>
        <strain evidence="2 3">MCA 3645</strain>
    </source>
</reference>
<dbReference type="Pfam" id="PF01593">
    <property type="entry name" value="Amino_oxidase"/>
    <property type="match status" value="1"/>
</dbReference>
<gene>
    <name evidence="2" type="ORF">BCV70DRAFT_185196</name>
</gene>
<sequence length="513" mass="57323">MSQVEVETLVIGAGPTGLGAAKRLNQLVSSSMGTRFSNHGPWLLVDANKEAGGLASTDVTEEGFLFDVGGHVIFSHYQYFDDMIHEALPEKDDWYEHQRVSYVRSKNVWVPYPYQNNISVLPVEEQVKCIEGMIDAAEVRIRAKDAPTTFDEWIMRMMGEGLADLFMRPYNYKVWAVPTTMMQCKWLGERVAAPSLKLVVSNTLNKKVAGGWGPNATFKFPARDGTGGIWKAVARTLPQDKLLFNKRVKSVDAVAHTVSLDDGSSIKYKHLISTMGLDFMIDNIKLPESDNHAQLKTAVKEGLVYSSTHVIGIGIRGTLPPRIGDKCWLYFPEDNCPFYRATIFSNYSPYNCPQADVKLPTLQYADPAHGTPSKDAKEGPYWSLMMEVSESHLKPVDHQKILAETIQGCVNTELIKADDEIVSTYHRVFTPGYPTPSLGRDAALSTLLPALEKHDIYSRGRFGSWKYEVGNQDHSAALGWEAVNRALLGSPEITLLNPDWVNGRRNHEMRLTK</sequence>
<dbReference type="Gene3D" id="3.50.50.60">
    <property type="entry name" value="FAD/NAD(P)-binding domain"/>
    <property type="match status" value="1"/>
</dbReference>
<dbReference type="EMBL" id="KZ819188">
    <property type="protein sequence ID" value="PWZ03841.1"/>
    <property type="molecule type" value="Genomic_DNA"/>
</dbReference>
<proteinExistence type="predicted"/>
<dbReference type="SUPFAM" id="SSF51971">
    <property type="entry name" value="Nucleotide-binding domain"/>
    <property type="match status" value="1"/>
</dbReference>
<evidence type="ECO:0000313" key="2">
    <source>
        <dbReference type="EMBL" id="PWZ03841.1"/>
    </source>
</evidence>
<accession>A0A317Y2N5</accession>
<name>A0A317Y2N5_9BASI</name>
<dbReference type="STRING" id="1882483.A0A317Y2N5"/>
<dbReference type="Proteomes" id="UP000246740">
    <property type="component" value="Unassembled WGS sequence"/>
</dbReference>
<dbReference type="AlphaFoldDB" id="A0A317Y2N5"/>
<dbReference type="PANTHER" id="PTHR43734">
    <property type="entry name" value="PHYTOENE DESATURASE"/>
    <property type="match status" value="1"/>
</dbReference>
<dbReference type="GO" id="GO:0016491">
    <property type="term" value="F:oxidoreductase activity"/>
    <property type="evidence" value="ECO:0007669"/>
    <property type="project" value="InterPro"/>
</dbReference>